<comment type="caution">
    <text evidence="1">The sequence shown here is derived from an EMBL/GenBank/DDBJ whole genome shotgun (WGS) entry which is preliminary data.</text>
</comment>
<gene>
    <name evidence="1" type="ORF">Ocin01_19962</name>
</gene>
<accession>A0A1D2M1C2</accession>
<dbReference type="AlphaFoldDB" id="A0A1D2M1C2"/>
<evidence type="ECO:0000313" key="2">
    <source>
        <dbReference type="Proteomes" id="UP000094527"/>
    </source>
</evidence>
<dbReference type="Gene3D" id="3.40.50.1820">
    <property type="entry name" value="alpha/beta hydrolase"/>
    <property type="match status" value="1"/>
</dbReference>
<dbReference type="PANTHER" id="PTHR11005">
    <property type="entry name" value="LYSOSOMAL ACID LIPASE-RELATED"/>
    <property type="match status" value="1"/>
</dbReference>
<name>A0A1D2M1C2_ORCCI</name>
<dbReference type="OrthoDB" id="9974421at2759"/>
<dbReference type="InterPro" id="IPR029058">
    <property type="entry name" value="AB_hydrolase_fold"/>
</dbReference>
<dbReference type="STRING" id="48709.A0A1D2M1C2"/>
<sequence length="105" mass="12357">MRIHFGQNARSCSFRQYDFETEENFRRYGAADPPRYNLAEFRLQFIFFWGEQDAMVSPPDIQRLANDLSPAALRAVIRVNDDTFQHLDFLVARDAKVLVYEHCLP</sequence>
<proteinExistence type="predicted"/>
<organism evidence="1 2">
    <name type="scientific">Orchesella cincta</name>
    <name type="common">Springtail</name>
    <name type="synonym">Podura cincta</name>
    <dbReference type="NCBI Taxonomy" id="48709"/>
    <lineage>
        <taxon>Eukaryota</taxon>
        <taxon>Metazoa</taxon>
        <taxon>Ecdysozoa</taxon>
        <taxon>Arthropoda</taxon>
        <taxon>Hexapoda</taxon>
        <taxon>Collembola</taxon>
        <taxon>Entomobryomorpha</taxon>
        <taxon>Entomobryoidea</taxon>
        <taxon>Orchesellidae</taxon>
        <taxon>Orchesellinae</taxon>
        <taxon>Orchesella</taxon>
    </lineage>
</organism>
<protein>
    <submittedName>
        <fullName evidence="1">Lipase 3</fullName>
    </submittedName>
</protein>
<evidence type="ECO:0000313" key="1">
    <source>
        <dbReference type="EMBL" id="ODM86721.1"/>
    </source>
</evidence>
<dbReference type="SUPFAM" id="SSF53474">
    <property type="entry name" value="alpha/beta-Hydrolases"/>
    <property type="match status" value="1"/>
</dbReference>
<keyword evidence="2" id="KW-1185">Reference proteome</keyword>
<dbReference type="Proteomes" id="UP000094527">
    <property type="component" value="Unassembled WGS sequence"/>
</dbReference>
<reference evidence="1 2" key="1">
    <citation type="journal article" date="2016" name="Genome Biol. Evol.">
        <title>Gene Family Evolution Reflects Adaptation to Soil Environmental Stressors in the Genome of the Collembolan Orchesella cincta.</title>
        <authorList>
            <person name="Faddeeva-Vakhrusheva A."/>
            <person name="Derks M.F."/>
            <person name="Anvar S.Y."/>
            <person name="Agamennone V."/>
            <person name="Suring W."/>
            <person name="Smit S."/>
            <person name="van Straalen N.M."/>
            <person name="Roelofs D."/>
        </authorList>
    </citation>
    <scope>NUCLEOTIDE SEQUENCE [LARGE SCALE GENOMIC DNA]</scope>
    <source>
        <tissue evidence="1">Mixed pool</tissue>
    </source>
</reference>
<dbReference type="EMBL" id="LJIJ01007493">
    <property type="protein sequence ID" value="ODM86721.1"/>
    <property type="molecule type" value="Genomic_DNA"/>
</dbReference>